<organism evidence="1 2">
    <name type="scientific">Cryptotermes secundus</name>
    <dbReference type="NCBI Taxonomy" id="105785"/>
    <lineage>
        <taxon>Eukaryota</taxon>
        <taxon>Metazoa</taxon>
        <taxon>Ecdysozoa</taxon>
        <taxon>Arthropoda</taxon>
        <taxon>Hexapoda</taxon>
        <taxon>Insecta</taxon>
        <taxon>Pterygota</taxon>
        <taxon>Neoptera</taxon>
        <taxon>Polyneoptera</taxon>
        <taxon>Dictyoptera</taxon>
        <taxon>Blattodea</taxon>
        <taxon>Blattoidea</taxon>
        <taxon>Termitoidae</taxon>
        <taxon>Kalotermitidae</taxon>
        <taxon>Cryptotermitinae</taxon>
        <taxon>Cryptotermes</taxon>
    </lineage>
</organism>
<dbReference type="Proteomes" id="UP000235965">
    <property type="component" value="Unassembled WGS sequence"/>
</dbReference>
<proteinExistence type="predicted"/>
<gene>
    <name evidence="1" type="ORF">B7P43_G08008</name>
</gene>
<evidence type="ECO:0000313" key="1">
    <source>
        <dbReference type="EMBL" id="PNF19251.1"/>
    </source>
</evidence>
<dbReference type="GO" id="GO:0003676">
    <property type="term" value="F:nucleic acid binding"/>
    <property type="evidence" value="ECO:0007669"/>
    <property type="project" value="InterPro"/>
</dbReference>
<comment type="caution">
    <text evidence="1">The sequence shown here is derived from an EMBL/GenBank/DDBJ whole genome shotgun (WGS) entry which is preliminary data.</text>
</comment>
<dbReference type="PANTHER" id="PTHR47326">
    <property type="entry name" value="TRANSPOSABLE ELEMENT TC3 TRANSPOSASE-LIKE PROTEIN"/>
    <property type="match status" value="1"/>
</dbReference>
<sequence length="146" mass="17278">MWLFPQLASDSSDYIFQQDGAPPHFHRKVRGLLCLVLPQRWTGRAAPLLRWPPRSPDITPCDFFLWGYVKDMVYVPPLPQSLHDLRNRISRALETITPEMLQRAWQEFDYRIDVWRVTKGAHSTVMDIHKIWTVKLPIDKCYDCTR</sequence>
<evidence type="ECO:0008006" key="3">
    <source>
        <dbReference type="Google" id="ProtNLM"/>
    </source>
</evidence>
<dbReference type="EMBL" id="NEVH01021931">
    <property type="protein sequence ID" value="PNF19251.1"/>
    <property type="molecule type" value="Genomic_DNA"/>
</dbReference>
<protein>
    <recommendedName>
        <fullName evidence="3">Tc1-like transposase DDE domain-containing protein</fullName>
    </recommendedName>
</protein>
<dbReference type="STRING" id="105785.A0A2J7PSE1"/>
<dbReference type="Gene3D" id="3.30.420.10">
    <property type="entry name" value="Ribonuclease H-like superfamily/Ribonuclease H"/>
    <property type="match status" value="1"/>
</dbReference>
<dbReference type="InterPro" id="IPR036397">
    <property type="entry name" value="RNaseH_sf"/>
</dbReference>
<dbReference type="OrthoDB" id="4794873at2759"/>
<dbReference type="AlphaFoldDB" id="A0A2J7PSE1"/>
<dbReference type="InParanoid" id="A0A2J7PSE1"/>
<evidence type="ECO:0000313" key="2">
    <source>
        <dbReference type="Proteomes" id="UP000235965"/>
    </source>
</evidence>
<accession>A0A2J7PSE1</accession>
<keyword evidence="2" id="KW-1185">Reference proteome</keyword>
<reference evidence="1 2" key="1">
    <citation type="submission" date="2017-12" db="EMBL/GenBank/DDBJ databases">
        <title>Hemimetabolous genomes reveal molecular basis of termite eusociality.</title>
        <authorList>
            <person name="Harrison M.C."/>
            <person name="Jongepier E."/>
            <person name="Robertson H.M."/>
            <person name="Arning N."/>
            <person name="Bitard-Feildel T."/>
            <person name="Chao H."/>
            <person name="Childers C.P."/>
            <person name="Dinh H."/>
            <person name="Doddapaneni H."/>
            <person name="Dugan S."/>
            <person name="Gowin J."/>
            <person name="Greiner C."/>
            <person name="Han Y."/>
            <person name="Hu H."/>
            <person name="Hughes D.S.T."/>
            <person name="Huylmans A.-K."/>
            <person name="Kemena C."/>
            <person name="Kremer L.P.M."/>
            <person name="Lee S.L."/>
            <person name="Lopez-Ezquerra A."/>
            <person name="Mallet L."/>
            <person name="Monroy-Kuhn J.M."/>
            <person name="Moser A."/>
            <person name="Murali S.C."/>
            <person name="Muzny D.M."/>
            <person name="Otani S."/>
            <person name="Piulachs M.-D."/>
            <person name="Poelchau M."/>
            <person name="Qu J."/>
            <person name="Schaub F."/>
            <person name="Wada-Katsumata A."/>
            <person name="Worley K.C."/>
            <person name="Xie Q."/>
            <person name="Ylla G."/>
            <person name="Poulsen M."/>
            <person name="Gibbs R.A."/>
            <person name="Schal C."/>
            <person name="Richards S."/>
            <person name="Belles X."/>
            <person name="Korb J."/>
            <person name="Bornberg-Bauer E."/>
        </authorList>
    </citation>
    <scope>NUCLEOTIDE SEQUENCE [LARGE SCALE GENOMIC DNA]</scope>
    <source>
        <tissue evidence="1">Whole body</tissue>
    </source>
</reference>
<dbReference type="PANTHER" id="PTHR47326:SF1">
    <property type="entry name" value="HTH PSQ-TYPE DOMAIN-CONTAINING PROTEIN"/>
    <property type="match status" value="1"/>
</dbReference>
<name>A0A2J7PSE1_9NEOP</name>